<feature type="compositionally biased region" description="Polar residues" evidence="1">
    <location>
        <begin position="194"/>
        <end position="213"/>
    </location>
</feature>
<dbReference type="OrthoDB" id="2575040at2759"/>
<reference evidence="3" key="2">
    <citation type="submission" date="2013-12" db="EMBL/GenBank/DDBJ databases">
        <title>Evolution of pathogenesis and genome organization in the Tremellales.</title>
        <authorList>
            <person name="Cuomo C."/>
            <person name="Litvintseva A."/>
            <person name="Heitman J."/>
            <person name="Chen Y."/>
            <person name="Sun S."/>
            <person name="Springer D."/>
            <person name="Dromer F."/>
            <person name="Young S."/>
            <person name="Zeng Q."/>
            <person name="Chapman S."/>
            <person name="Gujja S."/>
            <person name="Saif S."/>
            <person name="Birren B."/>
        </authorList>
    </citation>
    <scope>NUCLEOTIDE SEQUENCE [LARGE SCALE GENOMIC DNA]</scope>
    <source>
        <strain evidence="3">BCC8398</strain>
    </source>
</reference>
<feature type="region of interest" description="Disordered" evidence="1">
    <location>
        <begin position="134"/>
        <end position="259"/>
    </location>
</feature>
<feature type="compositionally biased region" description="Low complexity" evidence="1">
    <location>
        <begin position="524"/>
        <end position="536"/>
    </location>
</feature>
<feature type="region of interest" description="Disordered" evidence="1">
    <location>
        <begin position="380"/>
        <end position="418"/>
    </location>
</feature>
<evidence type="ECO:0000313" key="3">
    <source>
        <dbReference type="Proteomes" id="UP000092666"/>
    </source>
</evidence>
<feature type="compositionally biased region" description="Low complexity" evidence="1">
    <location>
        <begin position="552"/>
        <end position="561"/>
    </location>
</feature>
<dbReference type="AlphaFoldDB" id="A0A1B9GVK1"/>
<feature type="region of interest" description="Disordered" evidence="1">
    <location>
        <begin position="644"/>
        <end position="716"/>
    </location>
</feature>
<feature type="compositionally biased region" description="Basic and acidic residues" evidence="1">
    <location>
        <begin position="221"/>
        <end position="237"/>
    </location>
</feature>
<sequence>MDESSSSISISIPIPISISTPTPTQAELVRALESIDDAVLASAHHHANGQTDHHIHEELDHDMEVHPIADVEGEQHANKAIDAANSILPQPYQDVPAQTQAPSMMQQQEEGGDKQLTEWSREELQAEVLRLRSLVRTRPSRGPAMSSTPDPASAVTSQQSSLSTSAALPLGTPDSTGLVGLPDTSRVIDPTLEATHSGTSMLKANENTATPGNSKKRSRRNKNDIINDGSSTDKGDAEASAAGRIKRSSKKSKIVKLGERDAGTGKRLEKERRTELGRVIRTKIRSSIGVALDAILPHPINQLDPITGVLTFVPDWSLALNDQTNAQWVNNIVQGVFEEASAGLHPKIPSHDISSEIIEASTKTAFLNMCKRYANENDPKGVERREKYTKKRRRWARKDLKQKRRFRSSTDPSFADLTVPPSAMNIDYMSSEYSSSGEEDDVDNGEILIERKSQWADMRNKQESESSMQVKENVGGKGGWAVGVSEKVLEVRTPRWRSEALNDIYRRLDAYANEQADTRATGGSSASASSAYALSSHPGTAGTTDESGHADTIASSASTATPLPKPGHVAPSHRRFVMPPHLMREGKAPRNLGEGWMWASGEVGVWPKPGSPAERSASSSAATAVTATFQSIGRLSGSRHAISSIAEDGGQGGGDSDIPQSQQQVNDDGAAVDDSDSDKDQTHNGITSDLLEVGDGVEGGPQHESGDIDWPTMEDDHVGVGVGVATLGDHDLDHTLGQGQVEGDSGVVADDADVDIERDREEAHRLGLVSALEGL</sequence>
<reference evidence="2 3" key="1">
    <citation type="submission" date="2013-07" db="EMBL/GenBank/DDBJ databases">
        <title>The Genome Sequence of Cryptococcus heveanensis BCC8398.</title>
        <authorList>
            <consortium name="The Broad Institute Genome Sequencing Platform"/>
            <person name="Cuomo C."/>
            <person name="Litvintseva A."/>
            <person name="Chen Y."/>
            <person name="Heitman J."/>
            <person name="Sun S."/>
            <person name="Springer D."/>
            <person name="Dromer F."/>
            <person name="Young S.K."/>
            <person name="Zeng Q."/>
            <person name="Gargeya S."/>
            <person name="Fitzgerald M."/>
            <person name="Abouelleil A."/>
            <person name="Alvarado L."/>
            <person name="Berlin A.M."/>
            <person name="Chapman S.B."/>
            <person name="Dewar J."/>
            <person name="Goldberg J."/>
            <person name="Griggs A."/>
            <person name="Gujja S."/>
            <person name="Hansen M."/>
            <person name="Howarth C."/>
            <person name="Imamovic A."/>
            <person name="Larimer J."/>
            <person name="McCowan C."/>
            <person name="Murphy C."/>
            <person name="Pearson M."/>
            <person name="Priest M."/>
            <person name="Roberts A."/>
            <person name="Saif S."/>
            <person name="Shea T."/>
            <person name="Sykes S."/>
            <person name="Wortman J."/>
            <person name="Nusbaum C."/>
            <person name="Birren B."/>
        </authorList>
    </citation>
    <scope>NUCLEOTIDE SEQUENCE [LARGE SCALE GENOMIC DNA]</scope>
    <source>
        <strain evidence="2 3">BCC8398</strain>
    </source>
</reference>
<keyword evidence="3" id="KW-1185">Reference proteome</keyword>
<dbReference type="EMBL" id="KI669500">
    <property type="protein sequence ID" value="OCF35064.1"/>
    <property type="molecule type" value="Genomic_DNA"/>
</dbReference>
<dbReference type="Proteomes" id="UP000092666">
    <property type="component" value="Unassembled WGS sequence"/>
</dbReference>
<accession>A0A1B9GVK1</accession>
<proteinExistence type="predicted"/>
<feature type="compositionally biased region" description="Basic residues" evidence="1">
    <location>
        <begin position="244"/>
        <end position="254"/>
    </location>
</feature>
<name>A0A1B9GVK1_9TREE</name>
<feature type="compositionally biased region" description="Basic residues" evidence="1">
    <location>
        <begin position="387"/>
        <end position="407"/>
    </location>
</feature>
<evidence type="ECO:0000256" key="1">
    <source>
        <dbReference type="SAM" id="MobiDB-lite"/>
    </source>
</evidence>
<protein>
    <submittedName>
        <fullName evidence="2">Uncharacterized protein</fullName>
    </submittedName>
</protein>
<feature type="region of interest" description="Disordered" evidence="1">
    <location>
        <begin position="517"/>
        <end position="580"/>
    </location>
</feature>
<evidence type="ECO:0000313" key="2">
    <source>
        <dbReference type="EMBL" id="OCF35064.1"/>
    </source>
</evidence>
<feature type="compositionally biased region" description="Low complexity" evidence="1">
    <location>
        <begin position="152"/>
        <end position="168"/>
    </location>
</feature>
<gene>
    <name evidence="2" type="ORF">I316_03104</name>
</gene>
<organism evidence="2 3">
    <name type="scientific">Kwoniella heveanensis BCC8398</name>
    <dbReference type="NCBI Taxonomy" id="1296120"/>
    <lineage>
        <taxon>Eukaryota</taxon>
        <taxon>Fungi</taxon>
        <taxon>Dikarya</taxon>
        <taxon>Basidiomycota</taxon>
        <taxon>Agaricomycotina</taxon>
        <taxon>Tremellomycetes</taxon>
        <taxon>Tremellales</taxon>
        <taxon>Cryptococcaceae</taxon>
        <taxon>Kwoniella</taxon>
    </lineage>
</organism>